<name>A0ABY7CD75_9BASI</name>
<feature type="region of interest" description="Disordered" evidence="1">
    <location>
        <begin position="62"/>
        <end position="125"/>
    </location>
</feature>
<gene>
    <name evidence="2" type="ORF">PtA15_3A380</name>
</gene>
<proteinExistence type="predicted"/>
<evidence type="ECO:0000313" key="2">
    <source>
        <dbReference type="EMBL" id="WAQ83014.1"/>
    </source>
</evidence>
<accession>A0ABY7CD75</accession>
<reference evidence="2" key="1">
    <citation type="submission" date="2022-10" db="EMBL/GenBank/DDBJ databases">
        <title>Puccinia triticina Genome sequencing and assembly.</title>
        <authorList>
            <person name="Li C."/>
        </authorList>
    </citation>
    <scope>NUCLEOTIDE SEQUENCE</scope>
    <source>
        <strain evidence="2">Pt15</strain>
    </source>
</reference>
<feature type="compositionally biased region" description="Polar residues" evidence="1">
    <location>
        <begin position="62"/>
        <end position="72"/>
    </location>
</feature>
<protein>
    <submittedName>
        <fullName evidence="2">Uncharacterized protein</fullName>
    </submittedName>
</protein>
<evidence type="ECO:0000313" key="3">
    <source>
        <dbReference type="Proteomes" id="UP001164743"/>
    </source>
</evidence>
<dbReference type="GeneID" id="77808238"/>
<sequence>MGTLFAGEPSTLLQDEMKSGGSPCWLFALLFTTSLGIQSTFEESHSLFIPSGADIPRALEQASSLPSATRPNTWPDRPGLRPHPQTPIWSESNHYDSTTVAKSTPDVEIRGAPTDQDRSTSAGKTEVEDPGLLADLLQCQLFSPSSARPLRTSTDNKLHKRSINSKQKCNKIFWKRIRKSIRRACKQVRRKLVIWFLKFLIFFESRPAKRAMLKVKLAEFLHVNCKQPASKSK</sequence>
<dbReference type="EMBL" id="CP110423">
    <property type="protein sequence ID" value="WAQ83014.1"/>
    <property type="molecule type" value="Genomic_DNA"/>
</dbReference>
<dbReference type="RefSeq" id="XP_053018569.1">
    <property type="nucleotide sequence ID" value="XM_053167343.1"/>
</dbReference>
<feature type="compositionally biased region" description="Polar residues" evidence="1">
    <location>
        <begin position="87"/>
        <end position="102"/>
    </location>
</feature>
<evidence type="ECO:0000256" key="1">
    <source>
        <dbReference type="SAM" id="MobiDB-lite"/>
    </source>
</evidence>
<organism evidence="2 3">
    <name type="scientific">Puccinia triticina</name>
    <dbReference type="NCBI Taxonomy" id="208348"/>
    <lineage>
        <taxon>Eukaryota</taxon>
        <taxon>Fungi</taxon>
        <taxon>Dikarya</taxon>
        <taxon>Basidiomycota</taxon>
        <taxon>Pucciniomycotina</taxon>
        <taxon>Pucciniomycetes</taxon>
        <taxon>Pucciniales</taxon>
        <taxon>Pucciniaceae</taxon>
        <taxon>Puccinia</taxon>
    </lineage>
</organism>
<keyword evidence="3" id="KW-1185">Reference proteome</keyword>
<dbReference type="Proteomes" id="UP001164743">
    <property type="component" value="Chromosome 3A"/>
</dbReference>